<dbReference type="GO" id="GO:0003677">
    <property type="term" value="F:DNA binding"/>
    <property type="evidence" value="ECO:0007669"/>
    <property type="project" value="UniProtKB-KW"/>
</dbReference>
<dbReference type="InterPro" id="IPR005119">
    <property type="entry name" value="LysR_subst-bd"/>
</dbReference>
<comment type="caution">
    <text evidence="6">The sequence shown here is derived from an EMBL/GenBank/DDBJ whole genome shotgun (WGS) entry which is preliminary data.</text>
</comment>
<dbReference type="Proteomes" id="UP000244940">
    <property type="component" value="Unassembled WGS sequence"/>
</dbReference>
<dbReference type="InterPro" id="IPR000847">
    <property type="entry name" value="LysR_HTH_N"/>
</dbReference>
<dbReference type="PRINTS" id="PR00039">
    <property type="entry name" value="HTHLYSR"/>
</dbReference>
<evidence type="ECO:0000256" key="2">
    <source>
        <dbReference type="ARBA" id="ARBA00023015"/>
    </source>
</evidence>
<evidence type="ECO:0000313" key="6">
    <source>
        <dbReference type="EMBL" id="PWE30393.1"/>
    </source>
</evidence>
<comment type="similarity">
    <text evidence="1">Belongs to the LysR transcriptional regulatory family.</text>
</comment>
<dbReference type="OrthoDB" id="9814165at2"/>
<dbReference type="Gene3D" id="1.10.10.10">
    <property type="entry name" value="Winged helix-like DNA-binding domain superfamily/Winged helix DNA-binding domain"/>
    <property type="match status" value="1"/>
</dbReference>
<dbReference type="InterPro" id="IPR050950">
    <property type="entry name" value="HTH-type_LysR_regulators"/>
</dbReference>
<evidence type="ECO:0000259" key="5">
    <source>
        <dbReference type="PROSITE" id="PS50931"/>
    </source>
</evidence>
<accession>A0A2U2CET2</accession>
<dbReference type="GO" id="GO:0005829">
    <property type="term" value="C:cytosol"/>
    <property type="evidence" value="ECO:0007669"/>
    <property type="project" value="TreeGrafter"/>
</dbReference>
<dbReference type="InterPro" id="IPR036390">
    <property type="entry name" value="WH_DNA-bd_sf"/>
</dbReference>
<dbReference type="Pfam" id="PF03466">
    <property type="entry name" value="LysR_substrate"/>
    <property type="match status" value="1"/>
</dbReference>
<keyword evidence="3" id="KW-0238">DNA-binding</keyword>
<gene>
    <name evidence="6" type="ORF">C4N9_06850</name>
</gene>
<dbReference type="GeneID" id="94364600"/>
<protein>
    <recommendedName>
        <fullName evidence="5">HTH lysR-type domain-containing protein</fullName>
    </recommendedName>
</protein>
<dbReference type="AlphaFoldDB" id="A0A2U2CET2"/>
<evidence type="ECO:0000256" key="4">
    <source>
        <dbReference type="ARBA" id="ARBA00023163"/>
    </source>
</evidence>
<dbReference type="SUPFAM" id="SSF46785">
    <property type="entry name" value="Winged helix' DNA-binding domain"/>
    <property type="match status" value="1"/>
</dbReference>
<keyword evidence="7" id="KW-1185">Reference proteome</keyword>
<organism evidence="6 7">
    <name type="scientific">Pararhodobacter marinus</name>
    <dbReference type="NCBI Taxonomy" id="2184063"/>
    <lineage>
        <taxon>Bacteria</taxon>
        <taxon>Pseudomonadati</taxon>
        <taxon>Pseudomonadota</taxon>
        <taxon>Alphaproteobacteria</taxon>
        <taxon>Rhodobacterales</taxon>
        <taxon>Paracoccaceae</taxon>
        <taxon>Pararhodobacter</taxon>
    </lineage>
</organism>
<dbReference type="Gene3D" id="3.40.190.10">
    <property type="entry name" value="Periplasmic binding protein-like II"/>
    <property type="match status" value="2"/>
</dbReference>
<keyword evidence="2" id="KW-0805">Transcription regulation</keyword>
<evidence type="ECO:0000313" key="7">
    <source>
        <dbReference type="Proteomes" id="UP000244940"/>
    </source>
</evidence>
<reference evidence="6 7" key="1">
    <citation type="submission" date="2018-05" db="EMBL/GenBank/DDBJ databases">
        <title>Pararhodobacter marina sp. nov., isolated from deep-sea water of the Indian Ocean.</title>
        <authorList>
            <person name="Lai Q.Sr."/>
            <person name="Liu X."/>
            <person name="Shao Z."/>
        </authorList>
    </citation>
    <scope>NUCLEOTIDE SEQUENCE [LARGE SCALE GENOMIC DNA]</scope>
    <source>
        <strain evidence="6 7">CIC4N-9</strain>
    </source>
</reference>
<name>A0A2U2CET2_9RHOB</name>
<dbReference type="SUPFAM" id="SSF53850">
    <property type="entry name" value="Periplasmic binding protein-like II"/>
    <property type="match status" value="1"/>
</dbReference>
<sequence length="303" mass="33932">MEHRVRMRHLRHFQEIARHKSLTRAAEALNTVQPSLSRSLAELEAELGTTLFLRSPQGMVLTAEGTEFLHTIAGPLAQIGDGIARLRGAPERAVVRISLAPAITRILAVAALGEFYKLFPDTRVVIEARMYTEAIHRLRDGGVDFAVGRLLDPSMLSGLSFQQLFSEPIIFVARKDHPLAGKRNVTLDEINQFRIIGPEHNAIIWDEINKFLMMNGRRGFDRLIESSSYEFSRTFLRHSDSIACLSRSIVRPELESGDFVAIDTPVHDMMGAVGVTYRSGTRMSAPARTLFNLFFSKAAELYP</sequence>
<dbReference type="GO" id="GO:0003700">
    <property type="term" value="F:DNA-binding transcription factor activity"/>
    <property type="evidence" value="ECO:0007669"/>
    <property type="project" value="InterPro"/>
</dbReference>
<dbReference type="Pfam" id="PF00126">
    <property type="entry name" value="HTH_1"/>
    <property type="match status" value="1"/>
</dbReference>
<dbReference type="RefSeq" id="WP_109532537.1">
    <property type="nucleotide sequence ID" value="NZ_QEYD01000003.1"/>
</dbReference>
<dbReference type="EMBL" id="QEYD01000003">
    <property type="protein sequence ID" value="PWE30393.1"/>
    <property type="molecule type" value="Genomic_DNA"/>
</dbReference>
<evidence type="ECO:0000256" key="3">
    <source>
        <dbReference type="ARBA" id="ARBA00023125"/>
    </source>
</evidence>
<dbReference type="InterPro" id="IPR036388">
    <property type="entry name" value="WH-like_DNA-bd_sf"/>
</dbReference>
<evidence type="ECO:0000256" key="1">
    <source>
        <dbReference type="ARBA" id="ARBA00009437"/>
    </source>
</evidence>
<proteinExistence type="inferred from homology"/>
<dbReference type="PANTHER" id="PTHR30419">
    <property type="entry name" value="HTH-TYPE TRANSCRIPTIONAL REGULATOR YBHD"/>
    <property type="match status" value="1"/>
</dbReference>
<keyword evidence="4" id="KW-0804">Transcription</keyword>
<dbReference type="PROSITE" id="PS50931">
    <property type="entry name" value="HTH_LYSR"/>
    <property type="match status" value="1"/>
</dbReference>
<feature type="domain" description="HTH lysR-type" evidence="5">
    <location>
        <begin position="5"/>
        <end position="62"/>
    </location>
</feature>
<dbReference type="PANTHER" id="PTHR30419:SF8">
    <property type="entry name" value="NITROGEN ASSIMILATION TRANSCRIPTIONAL ACTIVATOR-RELATED"/>
    <property type="match status" value="1"/>
</dbReference>